<dbReference type="EMBL" id="JACOQK010000001">
    <property type="protein sequence ID" value="MBC5786895.1"/>
    <property type="molecule type" value="Genomic_DNA"/>
</dbReference>
<dbReference type="Proteomes" id="UP000649151">
    <property type="component" value="Unassembled WGS sequence"/>
</dbReference>
<dbReference type="InterPro" id="IPR016024">
    <property type="entry name" value="ARM-type_fold"/>
</dbReference>
<organism evidence="1 2">
    <name type="scientific">Clostridium facile</name>
    <dbReference type="NCBI Taxonomy" id="2763035"/>
    <lineage>
        <taxon>Bacteria</taxon>
        <taxon>Bacillati</taxon>
        <taxon>Bacillota</taxon>
        <taxon>Clostridia</taxon>
        <taxon>Eubacteriales</taxon>
        <taxon>Clostridiaceae</taxon>
        <taxon>Clostridium</taxon>
    </lineage>
</organism>
<dbReference type="SUPFAM" id="SSF48371">
    <property type="entry name" value="ARM repeat"/>
    <property type="match status" value="1"/>
</dbReference>
<keyword evidence="2" id="KW-1185">Reference proteome</keyword>
<evidence type="ECO:0000313" key="2">
    <source>
        <dbReference type="Proteomes" id="UP000649151"/>
    </source>
</evidence>
<dbReference type="Pfam" id="PF13646">
    <property type="entry name" value="HEAT_2"/>
    <property type="match status" value="1"/>
</dbReference>
<accession>A0ABR7IP26</accession>
<dbReference type="Gene3D" id="1.25.10.10">
    <property type="entry name" value="Leucine-rich Repeat Variant"/>
    <property type="match status" value="1"/>
</dbReference>
<protein>
    <submittedName>
        <fullName evidence="1">HEAT repeat domain-containing protein</fullName>
    </submittedName>
</protein>
<dbReference type="RefSeq" id="WP_186996076.1">
    <property type="nucleotide sequence ID" value="NZ_JACOQK010000001.1"/>
</dbReference>
<evidence type="ECO:0000313" key="1">
    <source>
        <dbReference type="EMBL" id="MBC5786895.1"/>
    </source>
</evidence>
<name>A0ABR7IP26_9CLOT</name>
<dbReference type="InterPro" id="IPR011989">
    <property type="entry name" value="ARM-like"/>
</dbReference>
<gene>
    <name evidence="1" type="ORF">H8Z77_02510</name>
</gene>
<comment type="caution">
    <text evidence="1">The sequence shown here is derived from an EMBL/GenBank/DDBJ whole genome shotgun (WGS) entry which is preliminary data.</text>
</comment>
<reference evidence="1 2" key="1">
    <citation type="submission" date="2020-08" db="EMBL/GenBank/DDBJ databases">
        <title>Genome public.</title>
        <authorList>
            <person name="Liu C."/>
            <person name="Sun Q."/>
        </authorList>
    </citation>
    <scope>NUCLEOTIDE SEQUENCE [LARGE SCALE GENOMIC DNA]</scope>
    <source>
        <strain evidence="1 2">NSJ-27</strain>
    </source>
</reference>
<proteinExistence type="predicted"/>
<sequence>MGKLSFYQKLDLMDRWEEQPNLAQMKRYCPAFIRCKNGEVRLRTAQVLANVEEESLLQLLYPLVNDPEELVRVNACDSLGSSKSPASYQMLTMKLQDTPLVRSYVVLSLADIALSLGEKLQEECFHLLLEHLQTEEAPGVTIRCYRSLYLLKREERYLDLLLRNLRHPDYRVRCAGFHLLGDMVTPSNCRKIKQAVLECSKQEESVAVSSAINNFKKEFVSKGEKIW</sequence>